<dbReference type="RefSeq" id="WP_142943958.1">
    <property type="nucleotide sequence ID" value="NZ_VIKR01000006.1"/>
</dbReference>
<dbReference type="AlphaFoldDB" id="A0A545T2X6"/>
<dbReference type="Proteomes" id="UP000317839">
    <property type="component" value="Unassembled WGS sequence"/>
</dbReference>
<proteinExistence type="predicted"/>
<dbReference type="EMBL" id="VIKR01000006">
    <property type="protein sequence ID" value="TQV71559.1"/>
    <property type="molecule type" value="Genomic_DNA"/>
</dbReference>
<keyword evidence="1" id="KW-1133">Transmembrane helix</keyword>
<feature type="transmembrane region" description="Helical" evidence="1">
    <location>
        <begin position="111"/>
        <end position="129"/>
    </location>
</feature>
<gene>
    <name evidence="2" type="ORF">FLL45_20635</name>
</gene>
<evidence type="ECO:0000313" key="2">
    <source>
        <dbReference type="EMBL" id="TQV71559.1"/>
    </source>
</evidence>
<protein>
    <submittedName>
        <fullName evidence="2">Uncharacterized protein</fullName>
    </submittedName>
</protein>
<evidence type="ECO:0000256" key="1">
    <source>
        <dbReference type="SAM" id="Phobius"/>
    </source>
</evidence>
<keyword evidence="1" id="KW-0812">Transmembrane</keyword>
<reference evidence="2 3" key="1">
    <citation type="submission" date="2019-06" db="EMBL/GenBank/DDBJ databases">
        <title>Draft genome of Aliikangiella marina GYP-15.</title>
        <authorList>
            <person name="Wang G."/>
        </authorList>
    </citation>
    <scope>NUCLEOTIDE SEQUENCE [LARGE SCALE GENOMIC DNA]</scope>
    <source>
        <strain evidence="2 3">GYP-15</strain>
    </source>
</reference>
<keyword evidence="1" id="KW-0472">Membrane</keyword>
<accession>A0A545T2X6</accession>
<evidence type="ECO:0000313" key="3">
    <source>
        <dbReference type="Proteomes" id="UP000317839"/>
    </source>
</evidence>
<dbReference type="OrthoDB" id="9853255at2"/>
<sequence length="281" mass="32257">MSSPNGKDWSDEDLILYFYQELDEETRNRLGISLQTSDKLRQRYENLTHHLDGQLTINIPPPSDRLKQNIMAGIYRESLQSEKVRQDKLLEANSPREKLISWKRYFPSVKLIGASALSLTLVVGIFYFGRWSATIQPTRPVADNHQEPPSQLAASFTDATATRVLMSRLNDHLETSNRVLTLVSNGNGDLSAQIDQRKLLIEELIVFNRIYRRLAKNNGDNQLAELLRQMEVLLIELDNISTQQATGESLNALNQIKERMEQGDLLFKLKITKKKFKNDFI</sequence>
<name>A0A545T2X6_9GAMM</name>
<keyword evidence="3" id="KW-1185">Reference proteome</keyword>
<organism evidence="2 3">
    <name type="scientific">Aliikangiella marina</name>
    <dbReference type="NCBI Taxonomy" id="1712262"/>
    <lineage>
        <taxon>Bacteria</taxon>
        <taxon>Pseudomonadati</taxon>
        <taxon>Pseudomonadota</taxon>
        <taxon>Gammaproteobacteria</taxon>
        <taxon>Oceanospirillales</taxon>
        <taxon>Pleioneaceae</taxon>
        <taxon>Aliikangiella</taxon>
    </lineage>
</organism>
<comment type="caution">
    <text evidence="2">The sequence shown here is derived from an EMBL/GenBank/DDBJ whole genome shotgun (WGS) entry which is preliminary data.</text>
</comment>